<dbReference type="Pfam" id="PF13519">
    <property type="entry name" value="VWA_2"/>
    <property type="match status" value="1"/>
</dbReference>
<evidence type="ECO:0000313" key="3">
    <source>
        <dbReference type="Proteomes" id="UP000019140"/>
    </source>
</evidence>
<dbReference type="HOGENOM" id="CLU_024570_1_0_7"/>
<dbReference type="PANTHER" id="PTHR22550">
    <property type="entry name" value="SPORE GERMINATION PROTEIN"/>
    <property type="match status" value="1"/>
</dbReference>
<dbReference type="InterPro" id="IPR002035">
    <property type="entry name" value="VWF_A"/>
</dbReference>
<dbReference type="EMBL" id="AZHX01001338">
    <property type="protein sequence ID" value="ETX03969.1"/>
    <property type="molecule type" value="Genomic_DNA"/>
</dbReference>
<gene>
    <name evidence="2" type="ORF">ETSY2_31500</name>
</gene>
<dbReference type="SUPFAM" id="SSF53300">
    <property type="entry name" value="vWA-like"/>
    <property type="match status" value="1"/>
</dbReference>
<name>W4M0V2_9BACT</name>
<dbReference type="PANTHER" id="PTHR22550:SF14">
    <property type="entry name" value="VWFA DOMAIN-CONTAINING PROTEIN"/>
    <property type="match status" value="1"/>
</dbReference>
<evidence type="ECO:0000313" key="2">
    <source>
        <dbReference type="EMBL" id="ETX03969.1"/>
    </source>
</evidence>
<dbReference type="Proteomes" id="UP000019140">
    <property type="component" value="Unassembled WGS sequence"/>
</dbReference>
<organism evidence="2 3">
    <name type="scientific">Candidatus Entotheonella gemina</name>
    <dbReference type="NCBI Taxonomy" id="1429439"/>
    <lineage>
        <taxon>Bacteria</taxon>
        <taxon>Pseudomonadati</taxon>
        <taxon>Nitrospinota/Tectimicrobiota group</taxon>
        <taxon>Candidatus Tectimicrobiota</taxon>
        <taxon>Candidatus Entotheonellia</taxon>
        <taxon>Candidatus Entotheonellales</taxon>
        <taxon>Candidatus Entotheonellaceae</taxon>
        <taxon>Candidatus Entotheonella</taxon>
    </lineage>
</organism>
<keyword evidence="3" id="KW-1185">Reference proteome</keyword>
<dbReference type="Gene3D" id="3.40.50.410">
    <property type="entry name" value="von Willebrand factor, type A domain"/>
    <property type="match status" value="1"/>
</dbReference>
<dbReference type="InterPro" id="IPR050768">
    <property type="entry name" value="UPF0353/GerABKA_families"/>
</dbReference>
<evidence type="ECO:0000259" key="1">
    <source>
        <dbReference type="PROSITE" id="PS50234"/>
    </source>
</evidence>
<feature type="domain" description="VWFA" evidence="1">
    <location>
        <begin position="91"/>
        <end position="297"/>
    </location>
</feature>
<dbReference type="SMART" id="SM00327">
    <property type="entry name" value="VWA"/>
    <property type="match status" value="1"/>
</dbReference>
<dbReference type="AlphaFoldDB" id="W4M0V2"/>
<dbReference type="PROSITE" id="PS50234">
    <property type="entry name" value="VWFA"/>
    <property type="match status" value="1"/>
</dbReference>
<dbReference type="InterPro" id="IPR036465">
    <property type="entry name" value="vWFA_dom_sf"/>
</dbReference>
<protein>
    <recommendedName>
        <fullName evidence="1">VWFA domain-containing protein</fullName>
    </recommendedName>
</protein>
<accession>W4M0V2</accession>
<comment type="caution">
    <text evidence="2">The sequence shown here is derived from an EMBL/GenBank/DDBJ whole genome shotgun (WGS) entry which is preliminary data.</text>
</comment>
<reference evidence="2 3" key="1">
    <citation type="journal article" date="2014" name="Nature">
        <title>An environmental bacterial taxon with a large and distinct metabolic repertoire.</title>
        <authorList>
            <person name="Wilson M.C."/>
            <person name="Mori T."/>
            <person name="Ruckert C."/>
            <person name="Uria A.R."/>
            <person name="Helf M.J."/>
            <person name="Takada K."/>
            <person name="Gernert C."/>
            <person name="Steffens U.A."/>
            <person name="Heycke N."/>
            <person name="Schmitt S."/>
            <person name="Rinke C."/>
            <person name="Helfrich E.J."/>
            <person name="Brachmann A.O."/>
            <person name="Gurgui C."/>
            <person name="Wakimoto T."/>
            <person name="Kracht M."/>
            <person name="Crusemann M."/>
            <person name="Hentschel U."/>
            <person name="Abe I."/>
            <person name="Matsunaga S."/>
            <person name="Kalinowski J."/>
            <person name="Takeyama H."/>
            <person name="Piel J."/>
        </authorList>
    </citation>
    <scope>NUCLEOTIDE SEQUENCE [LARGE SCALE GENOMIC DNA]</scope>
    <source>
        <strain evidence="3">TSY2</strain>
    </source>
</reference>
<proteinExistence type="predicted"/>
<sequence>MRFAHPDVLWFLLLCPLLGLLIALGRRRYAALLQHLGEPRLFQHTRSHVPWLHRPWVQVGLLLLPVLSLIMALADPRMYTGTPYIKAGALDTVMALDVSTSMAAEDVNGRSRLAVARDIVRSLLPELRGNRVGFITFAGTSFRQAELTEDLDALDFIVKRWIKEGSAGVAGSNLAQAIEAGLDLFSDDPERTRLMLLFSDGGDVSETLQPALARAASQGVVIVTLGLGSMQPSRIPQYDAQGKFTNYVEVGGTVATTRLNAKPLQRIASATSGTYEHVRQRRTWRHLLTRHAAASDLLTHDEKPIFQTFLLVGLLACATQVLATRL</sequence>